<dbReference type="InterPro" id="IPR016131">
    <property type="entry name" value="Haemerythrin_Fe_BS"/>
</dbReference>
<dbReference type="PROSITE" id="PS50042">
    <property type="entry name" value="CNMP_BINDING_3"/>
    <property type="match status" value="2"/>
</dbReference>
<evidence type="ECO:0000256" key="2">
    <source>
        <dbReference type="ARBA" id="ARBA00022621"/>
    </source>
</evidence>
<dbReference type="PANTHER" id="PTHR37164">
    <property type="entry name" value="BACTERIOHEMERYTHRIN"/>
    <property type="match status" value="1"/>
</dbReference>
<dbReference type="CDD" id="cd12107">
    <property type="entry name" value="Hemerythrin"/>
    <property type="match status" value="1"/>
</dbReference>
<comment type="caution">
    <text evidence="6">The sequence shown here is derived from an EMBL/GenBank/DDBJ whole genome shotgun (WGS) entry which is preliminary data.</text>
</comment>
<name>A0A1V1PF31_9BACT</name>
<dbReference type="Pfam" id="PF00027">
    <property type="entry name" value="cNMP_binding"/>
    <property type="match status" value="1"/>
</dbReference>
<keyword evidence="2" id="KW-0813">Transport</keyword>
<dbReference type="SUPFAM" id="SSF51206">
    <property type="entry name" value="cAMP-binding domain-like"/>
    <property type="match status" value="2"/>
</dbReference>
<dbReference type="SUPFAM" id="SSF56281">
    <property type="entry name" value="Metallo-hydrolase/oxidoreductase"/>
    <property type="match status" value="1"/>
</dbReference>
<keyword evidence="4" id="KW-0408">Iron</keyword>
<accession>A0A1V1PF31</accession>
<reference evidence="7" key="1">
    <citation type="submission" date="2012-11" db="EMBL/GenBank/DDBJ databases">
        <authorList>
            <person name="Lucero-Rivera Y.E."/>
            <person name="Tovar-Ramirez D."/>
        </authorList>
    </citation>
    <scope>NUCLEOTIDE SEQUENCE [LARGE SCALE GENOMIC DNA]</scope>
    <source>
        <strain evidence="7">Araruama</strain>
    </source>
</reference>
<dbReference type="Gene3D" id="1.20.120.50">
    <property type="entry name" value="Hemerythrin-like"/>
    <property type="match status" value="1"/>
</dbReference>
<dbReference type="InterPro" id="IPR018490">
    <property type="entry name" value="cNMP-bd_dom_sf"/>
</dbReference>
<evidence type="ECO:0000313" key="6">
    <source>
        <dbReference type="EMBL" id="ETR73487.1"/>
    </source>
</evidence>
<evidence type="ECO:0000313" key="7">
    <source>
        <dbReference type="Proteomes" id="UP000189670"/>
    </source>
</evidence>
<dbReference type="InterPro" id="IPR000595">
    <property type="entry name" value="cNMP-bd_dom"/>
</dbReference>
<dbReference type="Pfam" id="PF01814">
    <property type="entry name" value="Hemerythrin"/>
    <property type="match status" value="1"/>
</dbReference>
<feature type="domain" description="Cyclic nucleotide-binding" evidence="5">
    <location>
        <begin position="647"/>
        <end position="687"/>
    </location>
</feature>
<keyword evidence="2" id="KW-0561">Oxygen transport</keyword>
<dbReference type="GO" id="GO:0046872">
    <property type="term" value="F:metal ion binding"/>
    <property type="evidence" value="ECO:0007669"/>
    <property type="project" value="UniProtKB-KW"/>
</dbReference>
<evidence type="ECO:0000259" key="5">
    <source>
        <dbReference type="PROSITE" id="PS50042"/>
    </source>
</evidence>
<protein>
    <submittedName>
        <fullName evidence="6">Hemerythrin</fullName>
    </submittedName>
</protein>
<dbReference type="InterPro" id="IPR050669">
    <property type="entry name" value="Hemerythrin"/>
</dbReference>
<dbReference type="Pfam" id="PF23023">
    <property type="entry name" value="Anti-Pycsar_Apyc1"/>
    <property type="match status" value="1"/>
</dbReference>
<evidence type="ECO:0000256" key="1">
    <source>
        <dbReference type="ARBA" id="ARBA00010587"/>
    </source>
</evidence>
<dbReference type="InterPro" id="IPR036866">
    <property type="entry name" value="RibonucZ/Hydroxyglut_hydro"/>
</dbReference>
<feature type="domain" description="Cyclic nucleotide-binding" evidence="5">
    <location>
        <begin position="514"/>
        <end position="583"/>
    </location>
</feature>
<dbReference type="CDD" id="cd00038">
    <property type="entry name" value="CAP_ED"/>
    <property type="match status" value="1"/>
</dbReference>
<dbReference type="Gene3D" id="3.60.15.10">
    <property type="entry name" value="Ribonuclease Z/Hydroxyacylglutathione hydrolase-like"/>
    <property type="match status" value="1"/>
</dbReference>
<dbReference type="InterPro" id="IPR012827">
    <property type="entry name" value="Hemerythrin_metal-bd"/>
</dbReference>
<dbReference type="InterPro" id="IPR035938">
    <property type="entry name" value="Hemerythrin-like_sf"/>
</dbReference>
<dbReference type="Gene3D" id="2.60.120.10">
    <property type="entry name" value="Jelly Rolls"/>
    <property type="match status" value="2"/>
</dbReference>
<dbReference type="AlphaFoldDB" id="A0A1V1PF31"/>
<comment type="similarity">
    <text evidence="1">Belongs to the hemerythrin family.</text>
</comment>
<dbReference type="Proteomes" id="UP000189670">
    <property type="component" value="Unassembled WGS sequence"/>
</dbReference>
<dbReference type="EMBL" id="ATBP01000056">
    <property type="protein sequence ID" value="ETR73487.1"/>
    <property type="molecule type" value="Genomic_DNA"/>
</dbReference>
<gene>
    <name evidence="6" type="ORF">OMM_00909</name>
</gene>
<dbReference type="NCBIfam" id="NF033749">
    <property type="entry name" value="bact_hemeryth"/>
    <property type="match status" value="1"/>
</dbReference>
<dbReference type="InterPro" id="IPR012312">
    <property type="entry name" value="Hemerythrin-like"/>
</dbReference>
<evidence type="ECO:0000256" key="4">
    <source>
        <dbReference type="ARBA" id="ARBA00023004"/>
    </source>
</evidence>
<evidence type="ECO:0000256" key="3">
    <source>
        <dbReference type="ARBA" id="ARBA00022723"/>
    </source>
</evidence>
<dbReference type="SUPFAM" id="SSF47188">
    <property type="entry name" value="Hemerythrin-like"/>
    <property type="match status" value="1"/>
</dbReference>
<dbReference type="PROSITE" id="PS00550">
    <property type="entry name" value="HEMERYTHRINS"/>
    <property type="match status" value="1"/>
</dbReference>
<proteinExistence type="inferred from homology"/>
<dbReference type="NCBIfam" id="TIGR02481">
    <property type="entry name" value="hemeryth_dom"/>
    <property type="match status" value="1"/>
</dbReference>
<dbReference type="GO" id="GO:0005344">
    <property type="term" value="F:oxygen carrier activity"/>
    <property type="evidence" value="ECO:0007669"/>
    <property type="project" value="UniProtKB-KW"/>
</dbReference>
<sequence>MTKIGKIQVTKGVFWVEIPDENIYVLCGCPADSVKHMKNRGLIVTREEKGVTFETGPNVILLSDVMLQNGGFANMAEFPVLQMLYFQGMILPNHPNNTGVKPMLIGSENQVEAQMQYIYRGNYGLISESEILDAGMSPEKTKDMMRLKLKFAFGAIRNTEALLDSRVISNDLIEIRNNVFVRRLQLNVFEFQYKDETVTVDLNLKPHETYGASYTLDFHHIKREYFAVLHSGQGDGWDVNRPTMSSILMFQGKIYLIDTGPNILYSLKALGIGVNEIEGIFHTHAHDDHFSGLTSLMHTDHRIKYFATALVRASVTKKLSALVSMEEEDFANYFDIHDLEFDTWNNIESLEVKPLFSPHPVETSILIFRALGKDGYKTYGHFADIVSLNVLKNMITDDPDANGISQQWYDDVCSHYLEPLNIKKIDIGGGLIHGVAEDFGNDSSDKIILSHTSKELTNRQKEIGSGAPFGMVDVLIPSHQDYVRRFALHFLQSYFPKAPMDQLRMLLNSPMILFNPESIVIKGDMLNENIYLVLTGEVEVIHTPTEGYSLLSAGGLIGEISGLSQEKSKETYRAINFVQALEIPCSLYLDFVKRNGLYAEIERIKENREFLQNSWLFGEGIAYPTLNMIAQEIEVAQYIKDHEIVLENNQDIYMLKSGRIERLLDEQVYETLSAGNIIGEERVLFGTSSVFKSKVIQDSIFFKIPGKVLLNIPIVRWKLFEIYDKRMKSLINPKITNSPMFSWRDEYAVHENNMDNDHKYLLEKANDLYQLIDANNKQDFLKTMDEMIAFAQRHFKDEEALMKEKSFPEYRMHHKKHKRILRETLEVRNKIEDSRLDIAVDFVNFLKDWVINHILTEDRKYGEFLAREMESDQ</sequence>
<dbReference type="InterPro" id="IPR014710">
    <property type="entry name" value="RmlC-like_jellyroll"/>
</dbReference>
<keyword evidence="3" id="KW-0479">Metal-binding</keyword>
<dbReference type="PANTHER" id="PTHR37164:SF1">
    <property type="entry name" value="BACTERIOHEMERYTHRIN"/>
    <property type="match status" value="1"/>
</dbReference>
<organism evidence="6 7">
    <name type="scientific">Candidatus Magnetoglobus multicellularis str. Araruama</name>
    <dbReference type="NCBI Taxonomy" id="890399"/>
    <lineage>
        <taxon>Bacteria</taxon>
        <taxon>Pseudomonadati</taxon>
        <taxon>Thermodesulfobacteriota</taxon>
        <taxon>Desulfobacteria</taxon>
        <taxon>Desulfobacterales</taxon>
        <taxon>Desulfobacteraceae</taxon>
        <taxon>Candidatus Magnetoglobus</taxon>
    </lineage>
</organism>